<evidence type="ECO:0000313" key="3">
    <source>
        <dbReference type="Proteomes" id="UP000323930"/>
    </source>
</evidence>
<evidence type="ECO:0000313" key="2">
    <source>
        <dbReference type="EMBL" id="TYA65719.1"/>
    </source>
</evidence>
<dbReference type="AlphaFoldDB" id="A0A5D0H5T5"/>
<reference evidence="2 3" key="1">
    <citation type="submission" date="2019-08" db="EMBL/GenBank/DDBJ databases">
        <title>Seonamhaeicola sediminis sp. nov., isolated from marine sediment.</title>
        <authorList>
            <person name="Cao W.R."/>
        </authorList>
    </citation>
    <scope>NUCLEOTIDE SEQUENCE [LARGE SCALE GENOMIC DNA]</scope>
    <source>
        <strain evidence="2 3">B011</strain>
    </source>
</reference>
<protein>
    <submittedName>
        <fullName evidence="2">Uncharacterized protein</fullName>
    </submittedName>
</protein>
<evidence type="ECO:0000256" key="1">
    <source>
        <dbReference type="ARBA" id="ARBA00023004"/>
    </source>
</evidence>
<dbReference type="RefSeq" id="WP_148546037.1">
    <property type="nucleotide sequence ID" value="NZ_VSDQ01000853.1"/>
</dbReference>
<keyword evidence="1" id="KW-0408">Iron</keyword>
<gene>
    <name evidence="2" type="ORF">FUA24_24395</name>
</gene>
<dbReference type="InterPro" id="IPR036008">
    <property type="entry name" value="Aconitase_4Fe-4S_dom"/>
</dbReference>
<dbReference type="Proteomes" id="UP000323930">
    <property type="component" value="Unassembled WGS sequence"/>
</dbReference>
<dbReference type="InterPro" id="IPR015931">
    <property type="entry name" value="Acnase/IPM_dHydase_lsu_aba_1/3"/>
</dbReference>
<feature type="non-terminal residue" evidence="2">
    <location>
        <position position="1"/>
    </location>
</feature>
<comment type="caution">
    <text evidence="2">The sequence shown here is derived from an EMBL/GenBank/DDBJ whole genome shotgun (WGS) entry which is preliminary data.</text>
</comment>
<feature type="non-terminal residue" evidence="2">
    <location>
        <position position="67"/>
    </location>
</feature>
<dbReference type="OrthoDB" id="9758061at2"/>
<dbReference type="EMBL" id="VSDQ01000853">
    <property type="protein sequence ID" value="TYA65719.1"/>
    <property type="molecule type" value="Genomic_DNA"/>
</dbReference>
<dbReference type="Gene3D" id="3.30.499.10">
    <property type="entry name" value="Aconitase, domain 3"/>
    <property type="match status" value="1"/>
</dbReference>
<proteinExistence type="predicted"/>
<organism evidence="2 3">
    <name type="scientific">Seonamhaeicola marinus</name>
    <dbReference type="NCBI Taxonomy" id="1912246"/>
    <lineage>
        <taxon>Bacteria</taxon>
        <taxon>Pseudomonadati</taxon>
        <taxon>Bacteroidota</taxon>
        <taxon>Flavobacteriia</taxon>
        <taxon>Flavobacteriales</taxon>
        <taxon>Flavobacteriaceae</taxon>
    </lineage>
</organism>
<dbReference type="SUPFAM" id="SSF53732">
    <property type="entry name" value="Aconitase iron-sulfur domain"/>
    <property type="match status" value="1"/>
</dbReference>
<keyword evidence="3" id="KW-1185">Reference proteome</keyword>
<accession>A0A5D0H5T5</accession>
<name>A0A5D0H5T5_9FLAO</name>
<sequence>LITGRDPKGQYHAMTDVIHKVLNDITVDDWDIIIGGDSHTRMSKGVAFGADSGTVALALATGEATMP</sequence>